<comment type="caution">
    <text evidence="2">The sequence shown here is derived from an EMBL/GenBank/DDBJ whole genome shotgun (WGS) entry which is preliminary data.</text>
</comment>
<organism evidence="2 3">
    <name type="scientific">Thelephora terrestris</name>
    <dbReference type="NCBI Taxonomy" id="56493"/>
    <lineage>
        <taxon>Eukaryota</taxon>
        <taxon>Fungi</taxon>
        <taxon>Dikarya</taxon>
        <taxon>Basidiomycota</taxon>
        <taxon>Agaricomycotina</taxon>
        <taxon>Agaricomycetes</taxon>
        <taxon>Thelephorales</taxon>
        <taxon>Thelephoraceae</taxon>
        <taxon>Thelephora</taxon>
    </lineage>
</organism>
<keyword evidence="3" id="KW-1185">Reference proteome</keyword>
<sequence>MAIIVDRSQRVDSVQTKILPHPSMPPLLSRLIEQLHQLETQIPVQRGSRKRQSHLLAQPSTPQPPTNFSLMQGYCANILYTEKVENSTRLLALADSCIGQIRSQMRTHGIPIHLPSSCPNPVTITDPDTVSDASAAAIPGK</sequence>
<proteinExistence type="predicted"/>
<evidence type="ECO:0000256" key="1">
    <source>
        <dbReference type="SAM" id="MobiDB-lite"/>
    </source>
</evidence>
<feature type="region of interest" description="Disordered" evidence="1">
    <location>
        <begin position="44"/>
        <end position="64"/>
    </location>
</feature>
<accession>A0A9P6HB03</accession>
<gene>
    <name evidence="2" type="ORF">BJ322DRAFT_1022911</name>
</gene>
<reference evidence="2" key="2">
    <citation type="submission" date="2020-11" db="EMBL/GenBank/DDBJ databases">
        <authorList>
            <consortium name="DOE Joint Genome Institute"/>
            <person name="Kuo A."/>
            <person name="Miyauchi S."/>
            <person name="Kiss E."/>
            <person name="Drula E."/>
            <person name="Kohler A."/>
            <person name="Sanchez-Garcia M."/>
            <person name="Andreopoulos B."/>
            <person name="Barry K.W."/>
            <person name="Bonito G."/>
            <person name="Buee M."/>
            <person name="Carver A."/>
            <person name="Chen C."/>
            <person name="Cichocki N."/>
            <person name="Clum A."/>
            <person name="Culley D."/>
            <person name="Crous P.W."/>
            <person name="Fauchery L."/>
            <person name="Girlanda M."/>
            <person name="Hayes R."/>
            <person name="Keri Z."/>
            <person name="Labutti K."/>
            <person name="Lipzen A."/>
            <person name="Lombard V."/>
            <person name="Magnuson J."/>
            <person name="Maillard F."/>
            <person name="Morin E."/>
            <person name="Murat C."/>
            <person name="Nolan M."/>
            <person name="Ohm R."/>
            <person name="Pangilinan J."/>
            <person name="Pereira M."/>
            <person name="Perotto S."/>
            <person name="Peter M."/>
            <person name="Riley R."/>
            <person name="Sitrit Y."/>
            <person name="Stielow B."/>
            <person name="Szollosi G."/>
            <person name="Zifcakova L."/>
            <person name="Stursova M."/>
            <person name="Spatafora J.W."/>
            <person name="Tedersoo L."/>
            <person name="Vaario L.-M."/>
            <person name="Yamada A."/>
            <person name="Yan M."/>
            <person name="Wang P."/>
            <person name="Xu J."/>
            <person name="Bruns T."/>
            <person name="Baldrian P."/>
            <person name="Vilgalys R."/>
            <person name="Henrissat B."/>
            <person name="Grigoriev I.V."/>
            <person name="Hibbett D."/>
            <person name="Nagy L.G."/>
            <person name="Martin F.M."/>
        </authorList>
    </citation>
    <scope>NUCLEOTIDE SEQUENCE</scope>
    <source>
        <strain evidence="2">UH-Tt-Lm1</strain>
    </source>
</reference>
<reference evidence="2" key="1">
    <citation type="journal article" date="2020" name="Nat. Commun.">
        <title>Large-scale genome sequencing of mycorrhizal fungi provides insights into the early evolution of symbiotic traits.</title>
        <authorList>
            <person name="Miyauchi S."/>
            <person name="Kiss E."/>
            <person name="Kuo A."/>
            <person name="Drula E."/>
            <person name="Kohler A."/>
            <person name="Sanchez-Garcia M."/>
            <person name="Morin E."/>
            <person name="Andreopoulos B."/>
            <person name="Barry K.W."/>
            <person name="Bonito G."/>
            <person name="Buee M."/>
            <person name="Carver A."/>
            <person name="Chen C."/>
            <person name="Cichocki N."/>
            <person name="Clum A."/>
            <person name="Culley D."/>
            <person name="Crous P.W."/>
            <person name="Fauchery L."/>
            <person name="Girlanda M."/>
            <person name="Hayes R.D."/>
            <person name="Keri Z."/>
            <person name="LaButti K."/>
            <person name="Lipzen A."/>
            <person name="Lombard V."/>
            <person name="Magnuson J."/>
            <person name="Maillard F."/>
            <person name="Murat C."/>
            <person name="Nolan M."/>
            <person name="Ohm R.A."/>
            <person name="Pangilinan J."/>
            <person name="Pereira M.F."/>
            <person name="Perotto S."/>
            <person name="Peter M."/>
            <person name="Pfister S."/>
            <person name="Riley R."/>
            <person name="Sitrit Y."/>
            <person name="Stielow J.B."/>
            <person name="Szollosi G."/>
            <person name="Zifcakova L."/>
            <person name="Stursova M."/>
            <person name="Spatafora J.W."/>
            <person name="Tedersoo L."/>
            <person name="Vaario L.M."/>
            <person name="Yamada A."/>
            <person name="Yan M."/>
            <person name="Wang P."/>
            <person name="Xu J."/>
            <person name="Bruns T."/>
            <person name="Baldrian P."/>
            <person name="Vilgalys R."/>
            <person name="Dunand C."/>
            <person name="Henrissat B."/>
            <person name="Grigoriev I.V."/>
            <person name="Hibbett D."/>
            <person name="Nagy L.G."/>
            <person name="Martin F.M."/>
        </authorList>
    </citation>
    <scope>NUCLEOTIDE SEQUENCE</scope>
    <source>
        <strain evidence="2">UH-Tt-Lm1</strain>
    </source>
</reference>
<protein>
    <submittedName>
        <fullName evidence="2">Uncharacterized protein</fullName>
    </submittedName>
</protein>
<name>A0A9P6HB03_9AGAM</name>
<dbReference type="Proteomes" id="UP000736335">
    <property type="component" value="Unassembled WGS sequence"/>
</dbReference>
<evidence type="ECO:0000313" key="2">
    <source>
        <dbReference type="EMBL" id="KAF9781497.1"/>
    </source>
</evidence>
<dbReference type="AlphaFoldDB" id="A0A9P6HB03"/>
<dbReference type="EMBL" id="WIUZ02000013">
    <property type="protein sequence ID" value="KAF9781497.1"/>
    <property type="molecule type" value="Genomic_DNA"/>
</dbReference>
<evidence type="ECO:0000313" key="3">
    <source>
        <dbReference type="Proteomes" id="UP000736335"/>
    </source>
</evidence>